<dbReference type="OMA" id="HEETSHY"/>
<feature type="region of interest" description="Disordered" evidence="1">
    <location>
        <begin position="1"/>
        <end position="183"/>
    </location>
</feature>
<dbReference type="Pfam" id="PF22749">
    <property type="entry name" value="Arb2"/>
    <property type="match status" value="1"/>
</dbReference>
<accession>A0A8B8A285</accession>
<keyword evidence="3" id="KW-1185">Reference proteome</keyword>
<feature type="compositionally biased region" description="Basic and acidic residues" evidence="1">
    <location>
        <begin position="499"/>
        <end position="512"/>
    </location>
</feature>
<dbReference type="AlphaFoldDB" id="A0A8B8A285"/>
<dbReference type="RefSeq" id="XP_022109971.1">
    <property type="nucleotide sequence ID" value="XM_022254279.1"/>
</dbReference>
<sequence length="548" mass="60972">MEESSQQSLMEAESQQIPVDSQQIPADSQQIPADSQQIPADSQQIPADSQQIPADSQQIPADSQQIPADSQQISSDSQMSVEQDFPESQSQMEMSQQSQAEESQPDRTTTVPKLPKLHRGSDADAATDSSASAATARAEQPEEPDDDVHQNGEGRGPGDTCTKEETEKLAESEAPTEGDERKIEEQWHVFPDTLEGFKYFFNDYGQLRHTDTGEPFVFEVRKGDMQYNQRHYEALGEVITEHVYGLLESEANLKRVYLGDAESEPRGFVFMSENARTTTDKLLILIHGSGVVRAGQWARRLIINDCLDSGTQLPYIRRAMQKGYEVLLMNTNENFATLSDGRRVSIKGSSSPREHGLNVWDSFVADTPAKHVAIVAHSYGGVVTIDLAAHRTESFRRKVFAVAFTDSVHSLHYGIDDDLFNWFTKNTVNWVSSREEVGTVIDDRGYDCPRVSAGTLRHEETSWYSYDSIFEFLSSKEQELKNFVGESSVARDASDAAGEDARKSEDTPGREDGDIEDTLGSQETEPQQAQHQENGGQETEIGGRETEL</sequence>
<feature type="compositionally biased region" description="Basic and acidic residues" evidence="1">
    <location>
        <begin position="161"/>
        <end position="171"/>
    </location>
</feature>
<dbReference type="OrthoDB" id="421951at2759"/>
<dbReference type="CTD" id="617002"/>
<evidence type="ECO:0000313" key="5">
    <source>
        <dbReference type="RefSeq" id="XP_022109972.1"/>
    </source>
</evidence>
<evidence type="ECO:0000256" key="1">
    <source>
        <dbReference type="SAM" id="MobiDB-lite"/>
    </source>
</evidence>
<evidence type="ECO:0000313" key="4">
    <source>
        <dbReference type="RefSeq" id="XP_022109971.1"/>
    </source>
</evidence>
<dbReference type="InterPro" id="IPR029058">
    <property type="entry name" value="AB_hydrolase_fold"/>
</dbReference>
<dbReference type="PANTHER" id="PTHR21357">
    <property type="entry name" value="FAM172 FAMILY PROTEIN HOMOLOG CG10038"/>
    <property type="match status" value="1"/>
</dbReference>
<feature type="region of interest" description="Disordered" evidence="1">
    <location>
        <begin position="487"/>
        <end position="548"/>
    </location>
</feature>
<protein>
    <submittedName>
        <fullName evidence="4 5">Protein FAM172A-like</fullName>
    </submittedName>
</protein>
<dbReference type="KEGG" id="aplc:110989703"/>
<feature type="compositionally biased region" description="Low complexity" evidence="1">
    <location>
        <begin position="87"/>
        <end position="102"/>
    </location>
</feature>
<dbReference type="Proteomes" id="UP000694845">
    <property type="component" value="Unplaced"/>
</dbReference>
<dbReference type="GO" id="GO:0031048">
    <property type="term" value="P:regulatory ncRNA-mediated heterochromatin formation"/>
    <property type="evidence" value="ECO:0007669"/>
    <property type="project" value="TreeGrafter"/>
</dbReference>
<feature type="compositionally biased region" description="Polar residues" evidence="1">
    <location>
        <begin position="519"/>
        <end position="537"/>
    </location>
</feature>
<dbReference type="Gene3D" id="3.40.50.1820">
    <property type="entry name" value="alpha/beta hydrolase"/>
    <property type="match status" value="1"/>
</dbReference>
<dbReference type="InterPro" id="IPR053858">
    <property type="entry name" value="Arb2_dom"/>
</dbReference>
<gene>
    <name evidence="4 5" type="primary">LOC110989703</name>
</gene>
<feature type="domain" description="Arb2" evidence="2">
    <location>
        <begin position="190"/>
        <end position="436"/>
    </location>
</feature>
<feature type="compositionally biased region" description="Low complexity" evidence="1">
    <location>
        <begin position="123"/>
        <end position="136"/>
    </location>
</feature>
<feature type="compositionally biased region" description="Low complexity" evidence="1">
    <location>
        <begin position="61"/>
        <end position="78"/>
    </location>
</feature>
<evidence type="ECO:0000313" key="3">
    <source>
        <dbReference type="Proteomes" id="UP000694845"/>
    </source>
</evidence>
<name>A0A8B8A285_ACAPL</name>
<evidence type="ECO:0000259" key="2">
    <source>
        <dbReference type="Pfam" id="PF22749"/>
    </source>
</evidence>
<reference evidence="4 5" key="1">
    <citation type="submission" date="2025-04" db="UniProtKB">
        <authorList>
            <consortium name="RefSeq"/>
        </authorList>
    </citation>
    <scope>IDENTIFICATION</scope>
</reference>
<dbReference type="GeneID" id="110989703"/>
<dbReference type="SUPFAM" id="SSF53474">
    <property type="entry name" value="alpha/beta-Hydrolases"/>
    <property type="match status" value="1"/>
</dbReference>
<dbReference type="PANTHER" id="PTHR21357:SF4">
    <property type="entry name" value="FAM172 FAMILY PROTEIN HOMOLOG CG10038"/>
    <property type="match status" value="1"/>
</dbReference>
<dbReference type="GO" id="GO:0005634">
    <property type="term" value="C:nucleus"/>
    <property type="evidence" value="ECO:0007669"/>
    <property type="project" value="TreeGrafter"/>
</dbReference>
<dbReference type="InterPro" id="IPR048263">
    <property type="entry name" value="Arb2"/>
</dbReference>
<dbReference type="RefSeq" id="XP_022109972.1">
    <property type="nucleotide sequence ID" value="XM_022254280.1"/>
</dbReference>
<dbReference type="GO" id="GO:0035197">
    <property type="term" value="F:siRNA binding"/>
    <property type="evidence" value="ECO:0007669"/>
    <property type="project" value="TreeGrafter"/>
</dbReference>
<organism evidence="3 4">
    <name type="scientific">Acanthaster planci</name>
    <name type="common">Crown-of-thorns starfish</name>
    <dbReference type="NCBI Taxonomy" id="133434"/>
    <lineage>
        <taxon>Eukaryota</taxon>
        <taxon>Metazoa</taxon>
        <taxon>Echinodermata</taxon>
        <taxon>Eleutherozoa</taxon>
        <taxon>Asterozoa</taxon>
        <taxon>Asteroidea</taxon>
        <taxon>Valvatacea</taxon>
        <taxon>Valvatida</taxon>
        <taxon>Acanthasteridae</taxon>
        <taxon>Acanthaster</taxon>
    </lineage>
</organism>
<feature type="compositionally biased region" description="Polar residues" evidence="1">
    <location>
        <begin position="1"/>
        <end position="60"/>
    </location>
</feature>
<proteinExistence type="predicted"/>